<dbReference type="EMBL" id="NPDN01000002">
    <property type="protein sequence ID" value="PJZ26531.1"/>
    <property type="molecule type" value="Genomic_DNA"/>
</dbReference>
<protein>
    <submittedName>
        <fullName evidence="1">Uncharacterized protein</fullName>
    </submittedName>
</protein>
<reference evidence="1 2" key="1">
    <citation type="submission" date="2017-07" db="EMBL/GenBank/DDBJ databases">
        <title>Leptospira spp. isolated from tropical soils.</title>
        <authorList>
            <person name="Thibeaux R."/>
            <person name="Iraola G."/>
            <person name="Ferres I."/>
            <person name="Bierque E."/>
            <person name="Girault D."/>
            <person name="Soupe-Gilbert M.-E."/>
            <person name="Picardeau M."/>
            <person name="Goarant C."/>
        </authorList>
    </citation>
    <scope>NUCLEOTIDE SEQUENCE [LARGE SCALE GENOMIC DNA]</scope>
    <source>
        <strain evidence="1 2">MCA1-C-A1</strain>
    </source>
</reference>
<dbReference type="OrthoDB" id="331463at2"/>
<evidence type="ECO:0000313" key="2">
    <source>
        <dbReference type="Proteomes" id="UP000232196"/>
    </source>
</evidence>
<comment type="caution">
    <text evidence="1">The sequence shown here is derived from an EMBL/GenBank/DDBJ whole genome shotgun (WGS) entry which is preliminary data.</text>
</comment>
<accession>A0A2M9XFP3</accession>
<name>A0A2M9XFP3_9LEPT</name>
<proteinExistence type="predicted"/>
<evidence type="ECO:0000313" key="1">
    <source>
        <dbReference type="EMBL" id="PJZ26531.1"/>
    </source>
</evidence>
<organism evidence="1 2">
    <name type="scientific">Leptospira hartskeerlii</name>
    <dbReference type="NCBI Taxonomy" id="2023177"/>
    <lineage>
        <taxon>Bacteria</taxon>
        <taxon>Pseudomonadati</taxon>
        <taxon>Spirochaetota</taxon>
        <taxon>Spirochaetia</taxon>
        <taxon>Leptospirales</taxon>
        <taxon>Leptospiraceae</taxon>
        <taxon>Leptospira</taxon>
    </lineage>
</organism>
<keyword evidence="2" id="KW-1185">Reference proteome</keyword>
<dbReference type="Proteomes" id="UP000232196">
    <property type="component" value="Unassembled WGS sequence"/>
</dbReference>
<dbReference type="RefSeq" id="WP_100705357.1">
    <property type="nucleotide sequence ID" value="NZ_NPDL01000002.1"/>
</dbReference>
<gene>
    <name evidence="1" type="ORF">CH357_03270</name>
</gene>
<sequence>MKTISFPSLKPALDRINYELIMDFEEHRPRAYIHLEWNSQEYKKEPRYEFPEGGLLFINVPTWEWMDFIDGIQPPEMEIRDFRIEFICFPEDRRKTNTASRFSIRYPSYPEPMVYLTRF</sequence>
<dbReference type="AlphaFoldDB" id="A0A2M9XFP3"/>